<reference evidence="6" key="4">
    <citation type="submission" date="2023-10" db="EMBL/GenBank/DDBJ databases">
        <title>Genome of Potential pathogenic bacteria in Crohn's disease.</title>
        <authorList>
            <person name="Rodriguez-Palacios A."/>
        </authorList>
    </citation>
    <scope>NUCLEOTIDE SEQUENCE</scope>
    <source>
        <strain evidence="6">CavFT-hAR50</strain>
    </source>
</reference>
<dbReference type="EMBL" id="JAQNSB010000039">
    <property type="protein sequence ID" value="MDC1856916.1"/>
    <property type="molecule type" value="Genomic_DNA"/>
</dbReference>
<dbReference type="Proteomes" id="UP001214113">
    <property type="component" value="Unassembled WGS sequence"/>
</dbReference>
<dbReference type="Proteomes" id="UP001181247">
    <property type="component" value="Unassembled WGS sequence"/>
</dbReference>
<sequence>MKKNLLYGFFALSMAIMGISSCAPMDSDDHSLGGSVVSQDALSLTVSEGADNTYTITNSSQDLDDIRYFISTDGKKLEEFAVGASITCQFKKKGSYPVYLYAFSACDQKVLSHNIEVTENWVDPNAPTDDPTEWLGFTAGTNLFEGTSATLRFWFADGSWTQIADPDNEGDVATGITFTMNGCGSERWQAQMQVENTGIVLSAGKTYDFSVVINSSVDGVGATVKPQKEGDDGTFFTENIFPLHKGNNVIALTGCVGFDGNLKVAFDFAGAPEGTVFTVKNFFITEHNDANVIPLDYNSADNIWKAIDDTQAFEMSFWWADAGWAQIGDPGFEANGRIYTITSNSATAAEWQAQNVFNTTSLGFSADDVFDFSCVVMATADSRVTVKLCQIDDDDNQAFYKNDVQLKAGKLQVIKFADCKFAKGAASPVKLIYDFGGCEAGVDFVIANITIIKK</sequence>
<evidence type="ECO:0000313" key="3">
    <source>
        <dbReference type="EMBL" id="MBT8727139.1"/>
    </source>
</evidence>
<feature type="chain" id="PRO_5044549911" evidence="1">
    <location>
        <begin position="23"/>
        <end position="454"/>
    </location>
</feature>
<dbReference type="Proteomes" id="UP001218502">
    <property type="component" value="Unassembled WGS sequence"/>
</dbReference>
<evidence type="ECO:0000313" key="2">
    <source>
        <dbReference type="EMBL" id="CUO77988.1"/>
    </source>
</evidence>
<dbReference type="SUPFAM" id="SSF49785">
    <property type="entry name" value="Galactose-binding domain-like"/>
    <property type="match status" value="1"/>
</dbReference>
<evidence type="ECO:0000313" key="7">
    <source>
        <dbReference type="Proteomes" id="UP000095614"/>
    </source>
</evidence>
<dbReference type="Proteomes" id="UP000095614">
    <property type="component" value="Unassembled WGS sequence"/>
</dbReference>
<reference evidence="3 8" key="2">
    <citation type="submission" date="2020-12" db="EMBL/GenBank/DDBJ databases">
        <title>Microorganisms.</title>
        <authorList>
            <person name="Matos J."/>
            <person name="Faleiro L."/>
            <person name="Duarte I."/>
        </authorList>
    </citation>
    <scope>NUCLEOTIDE SEQUENCE [LARGE SCALE GENOMIC DNA]</scope>
    <source>
        <strain evidence="3 8">PtFD3Pch2</strain>
    </source>
</reference>
<dbReference type="RefSeq" id="WP_022402047.1">
    <property type="nucleotide sequence ID" value="NZ_BAABXG010000001.1"/>
</dbReference>
<dbReference type="AlphaFoldDB" id="A0A174HXX2"/>
<dbReference type="EMBL" id="JAFBJK010000003">
    <property type="protein sequence ID" value="MBT8727139.1"/>
    <property type="molecule type" value="Genomic_DNA"/>
</dbReference>
<dbReference type="OrthoDB" id="5381604at2"/>
<evidence type="ECO:0000313" key="4">
    <source>
        <dbReference type="EMBL" id="MDC1752881.1"/>
    </source>
</evidence>
<protein>
    <submittedName>
        <fullName evidence="2">Uncharacterized protein</fullName>
    </submittedName>
</protein>
<reference evidence="4" key="3">
    <citation type="submission" date="2022-10" db="EMBL/GenBank/DDBJ databases">
        <title>Human gut microbiome strain richness.</title>
        <authorList>
            <person name="Chen-Liaw A."/>
        </authorList>
    </citation>
    <scope>NUCLEOTIDE SEQUENCE</scope>
    <source>
        <strain evidence="4">A1_m1001262Bd0_191120</strain>
        <strain evidence="5">BSD2780061687st1_G10_BSD2780061687b_171204</strain>
    </source>
</reference>
<evidence type="ECO:0000313" key="8">
    <source>
        <dbReference type="Proteomes" id="UP001196342"/>
    </source>
</evidence>
<evidence type="ECO:0000313" key="5">
    <source>
        <dbReference type="EMBL" id="MDC1856916.1"/>
    </source>
</evidence>
<organism evidence="2 7">
    <name type="scientific">Bacteroides uniformis</name>
    <dbReference type="NCBI Taxonomy" id="820"/>
    <lineage>
        <taxon>Bacteria</taxon>
        <taxon>Pseudomonadati</taxon>
        <taxon>Bacteroidota</taxon>
        <taxon>Bacteroidia</taxon>
        <taxon>Bacteroidales</taxon>
        <taxon>Bacteroidaceae</taxon>
        <taxon>Bacteroides</taxon>
    </lineage>
</organism>
<feature type="signal peptide" evidence="1">
    <location>
        <begin position="1"/>
        <end position="22"/>
    </location>
</feature>
<keyword evidence="1" id="KW-0732">Signal</keyword>
<dbReference type="InterPro" id="IPR008979">
    <property type="entry name" value="Galactose-bd-like_sf"/>
</dbReference>
<dbReference type="Proteomes" id="UP001196342">
    <property type="component" value="Unassembled WGS sequence"/>
</dbReference>
<dbReference type="EMBL" id="JAWDEU010000002">
    <property type="protein sequence ID" value="MDU0246374.1"/>
    <property type="molecule type" value="Genomic_DNA"/>
</dbReference>
<name>A0A174HXX2_BACUN</name>
<evidence type="ECO:0000256" key="1">
    <source>
        <dbReference type="SAM" id="SignalP"/>
    </source>
</evidence>
<dbReference type="EMBL" id="JAQNQY010000009">
    <property type="protein sequence ID" value="MDC1752881.1"/>
    <property type="molecule type" value="Genomic_DNA"/>
</dbReference>
<proteinExistence type="predicted"/>
<dbReference type="EMBL" id="CZAF01000004">
    <property type="protein sequence ID" value="CUO77988.1"/>
    <property type="molecule type" value="Genomic_DNA"/>
</dbReference>
<evidence type="ECO:0000313" key="6">
    <source>
        <dbReference type="EMBL" id="MDU0246374.1"/>
    </source>
</evidence>
<dbReference type="PROSITE" id="PS51257">
    <property type="entry name" value="PROKAR_LIPOPROTEIN"/>
    <property type="match status" value="1"/>
</dbReference>
<gene>
    <name evidence="2" type="ORF">ERS852462_01537</name>
    <name evidence="3" type="ORF">JQN06_13400</name>
    <name evidence="4" type="ORF">POY80_10550</name>
    <name evidence="5" type="ORF">POZ22_19345</name>
    <name evidence="6" type="ORF">RVH16_16900</name>
</gene>
<keyword evidence="8" id="KW-1185">Reference proteome</keyword>
<accession>A0A174HXX2</accession>
<reference evidence="2 7" key="1">
    <citation type="submission" date="2015-09" db="EMBL/GenBank/DDBJ databases">
        <authorList>
            <consortium name="Pathogen Informatics"/>
        </authorList>
    </citation>
    <scope>NUCLEOTIDE SEQUENCE [LARGE SCALE GENOMIC DNA]</scope>
    <source>
        <strain evidence="2 7">2789STDY5834847</strain>
    </source>
</reference>
<dbReference type="Gene3D" id="2.60.120.260">
    <property type="entry name" value="Galactose-binding domain-like"/>
    <property type="match status" value="2"/>
</dbReference>